<evidence type="ECO:0000313" key="3">
    <source>
        <dbReference type="Proteomes" id="UP000664332"/>
    </source>
</evidence>
<keyword evidence="3" id="KW-1185">Reference proteome</keyword>
<dbReference type="Pfam" id="PF10724">
    <property type="entry name" value="DUF2516"/>
    <property type="match status" value="1"/>
</dbReference>
<dbReference type="InterPro" id="IPR019662">
    <property type="entry name" value="DUF2516"/>
</dbReference>
<dbReference type="EMBL" id="JAFLEQ010000008">
    <property type="protein sequence ID" value="MBN9643816.1"/>
    <property type="molecule type" value="Genomic_DNA"/>
</dbReference>
<evidence type="ECO:0000256" key="1">
    <source>
        <dbReference type="SAM" id="Phobius"/>
    </source>
</evidence>
<gene>
    <name evidence="2" type="ORF">JZY06_04155</name>
</gene>
<name>A0A939E161_9CORY</name>
<keyword evidence="1" id="KW-1133">Transmembrane helix</keyword>
<feature type="transmembrane region" description="Helical" evidence="1">
    <location>
        <begin position="47"/>
        <end position="80"/>
    </location>
</feature>
<keyword evidence="1" id="KW-0472">Membrane</keyword>
<protein>
    <submittedName>
        <fullName evidence="2">DUF2516 family protein</fullName>
    </submittedName>
</protein>
<dbReference type="RefSeq" id="WP_207118540.1">
    <property type="nucleotide sequence ID" value="NZ_JAFLEQ010000008.1"/>
</dbReference>
<accession>A0A939E161</accession>
<reference evidence="2" key="1">
    <citation type="submission" date="2021-03" db="EMBL/GenBank/DDBJ databases">
        <authorList>
            <person name="Sun Q."/>
        </authorList>
    </citation>
    <scope>NUCLEOTIDE SEQUENCE</scope>
    <source>
        <strain evidence="2">CCM 8862</strain>
    </source>
</reference>
<sequence length="96" mass="10544">MSDIIAYMFLLRGVIPYIFAVAGAIGAAQIAATREDAFEAANRKPKWFWFAMVAGSSLAMVLGVWLINIIALVILGVYFFDVRPQIKSILDGSSSW</sequence>
<comment type="caution">
    <text evidence="2">The sequence shown here is derived from an EMBL/GenBank/DDBJ whole genome shotgun (WGS) entry which is preliminary data.</text>
</comment>
<dbReference type="AlphaFoldDB" id="A0A939E161"/>
<evidence type="ECO:0000313" key="2">
    <source>
        <dbReference type="EMBL" id="MBN9643816.1"/>
    </source>
</evidence>
<organism evidence="2 3">
    <name type="scientific">Corynebacterium mendelii</name>
    <dbReference type="NCBI Taxonomy" id="2765362"/>
    <lineage>
        <taxon>Bacteria</taxon>
        <taxon>Bacillati</taxon>
        <taxon>Actinomycetota</taxon>
        <taxon>Actinomycetes</taxon>
        <taxon>Mycobacteriales</taxon>
        <taxon>Corynebacteriaceae</taxon>
        <taxon>Corynebacterium</taxon>
    </lineage>
</organism>
<feature type="transmembrane region" description="Helical" evidence="1">
    <location>
        <begin position="9"/>
        <end position="32"/>
    </location>
</feature>
<dbReference type="Proteomes" id="UP000664332">
    <property type="component" value="Unassembled WGS sequence"/>
</dbReference>
<proteinExistence type="predicted"/>
<keyword evidence="1" id="KW-0812">Transmembrane</keyword>